<comment type="activity regulation">
    <text evidence="9">Activated by a monovalent cation that binds near, but not in, the active site. The most likely occupant of the site in vivo is potassium. Ion binding induces a conformational change that may alter substrate affinity.</text>
</comment>
<gene>
    <name evidence="11" type="ORF">MVEN_00246600</name>
</gene>
<keyword evidence="3 9" id="KW-0547">Nucleotide-binding</keyword>
<evidence type="ECO:0000256" key="6">
    <source>
        <dbReference type="ARBA" id="ARBA00022842"/>
    </source>
</evidence>
<keyword evidence="6 9" id="KW-0460">Magnesium</keyword>
<comment type="caution">
    <text evidence="11">The sequence shown here is derived from an EMBL/GenBank/DDBJ whole genome shotgun (WGS) entry which is preliminary data.</text>
</comment>
<feature type="binding site" evidence="9">
    <location>
        <begin position="40"/>
        <end position="44"/>
    </location>
    <ligand>
        <name>substrate</name>
    </ligand>
</feature>
<feature type="binding site" evidence="9">
    <location>
        <position position="292"/>
    </location>
    <ligand>
        <name>K(+)</name>
        <dbReference type="ChEBI" id="CHEBI:29103"/>
    </ligand>
</feature>
<evidence type="ECO:0000256" key="1">
    <source>
        <dbReference type="ARBA" id="ARBA00022679"/>
    </source>
</evidence>
<dbReference type="GO" id="GO:0046872">
    <property type="term" value="F:metal ion binding"/>
    <property type="evidence" value="ECO:0007669"/>
    <property type="project" value="UniProtKB-KW"/>
</dbReference>
<evidence type="ECO:0000256" key="9">
    <source>
        <dbReference type="HAMAP-Rule" id="MF_03215"/>
    </source>
</evidence>
<keyword evidence="9" id="KW-0963">Cytoplasm</keyword>
<feature type="domain" description="Carbohydrate kinase PfkB" evidence="10">
    <location>
        <begin position="5"/>
        <end position="294"/>
    </location>
</feature>
<dbReference type="OrthoDB" id="415590at2759"/>
<comment type="similarity">
    <text evidence="9">Belongs to the carbohydrate kinase PfkB family. Ribokinase subfamily.</text>
</comment>
<evidence type="ECO:0000259" key="10">
    <source>
        <dbReference type="Pfam" id="PF00294"/>
    </source>
</evidence>
<feature type="binding site" evidence="9">
    <location>
        <position position="288"/>
    </location>
    <ligand>
        <name>K(+)</name>
        <dbReference type="ChEBI" id="CHEBI:29103"/>
    </ligand>
</feature>
<dbReference type="PANTHER" id="PTHR10584:SF166">
    <property type="entry name" value="RIBOKINASE"/>
    <property type="match status" value="1"/>
</dbReference>
<evidence type="ECO:0000256" key="3">
    <source>
        <dbReference type="ARBA" id="ARBA00022741"/>
    </source>
</evidence>
<feature type="binding site" evidence="9">
    <location>
        <position position="133"/>
    </location>
    <ligand>
        <name>substrate</name>
    </ligand>
</feature>
<dbReference type="UniPathway" id="UPA00916">
    <property type="reaction ID" value="UER00889"/>
</dbReference>
<dbReference type="InterPro" id="IPR002139">
    <property type="entry name" value="Ribo/fructo_kinase"/>
</dbReference>
<dbReference type="InterPro" id="IPR011877">
    <property type="entry name" value="Ribokinase"/>
</dbReference>
<keyword evidence="4 9" id="KW-0418">Kinase</keyword>
<evidence type="ECO:0000313" key="11">
    <source>
        <dbReference type="EMBL" id="KAF7369193.1"/>
    </source>
</evidence>
<feature type="binding site" evidence="9">
    <location>
        <begin position="246"/>
        <end position="247"/>
    </location>
    <ligand>
        <name>ATP</name>
        <dbReference type="ChEBI" id="CHEBI:30616"/>
    </ligand>
</feature>
<accession>A0A8H7DEH3</accession>
<dbReference type="GO" id="GO:0019303">
    <property type="term" value="P:D-ribose catabolic process"/>
    <property type="evidence" value="ECO:0007669"/>
    <property type="project" value="UniProtKB-UniRule"/>
</dbReference>
<comment type="subcellular location">
    <subcellularLocation>
        <location evidence="9">Cytoplasm</location>
    </subcellularLocation>
    <subcellularLocation>
        <location evidence="9">Nucleus</location>
    </subcellularLocation>
</comment>
<sequence>MPARCLVRGSMNVDEFFQVKEIARPGETISSENLVKRPGGKGANQAGAIARAGAIVDLVGAVGQDGLWVRDELKGTGVGVEGVSVVEENTGRALIQVNEVGENSIILYKGANYASVPLYTIHPDTTHAVFQNEIPLSSTLEYLSRASSLKISTVFNPSPMPTSEELKTFPWHQLTWLIVNSGEALALCKALDLEVQDVSASTSAVDTAKPLLSCLSSHLPTTNVVCTPRRRRPKLQGTTRDTTGAGDCFTGYMVAGLIRLEGKATTADYVTVLKRAVQAAGMCVEKRGALASIPLAEEVDARLNSAS</sequence>
<dbReference type="GO" id="GO:0005634">
    <property type="term" value="C:nucleus"/>
    <property type="evidence" value="ECO:0007669"/>
    <property type="project" value="UniProtKB-SubCell"/>
</dbReference>
<organism evidence="11 12">
    <name type="scientific">Mycena venus</name>
    <dbReference type="NCBI Taxonomy" id="2733690"/>
    <lineage>
        <taxon>Eukaryota</taxon>
        <taxon>Fungi</taxon>
        <taxon>Dikarya</taxon>
        <taxon>Basidiomycota</taxon>
        <taxon>Agaricomycotina</taxon>
        <taxon>Agaricomycetes</taxon>
        <taxon>Agaricomycetidae</taxon>
        <taxon>Agaricales</taxon>
        <taxon>Marasmiineae</taxon>
        <taxon>Mycenaceae</taxon>
        <taxon>Mycena</taxon>
    </lineage>
</organism>
<feature type="binding site" evidence="9">
    <location>
        <position position="241"/>
    </location>
    <ligand>
        <name>K(+)</name>
        <dbReference type="ChEBI" id="CHEBI:29103"/>
    </ligand>
</feature>
<keyword evidence="9" id="KW-0539">Nucleus</keyword>
<dbReference type="PRINTS" id="PR00990">
    <property type="entry name" value="RIBOKINASE"/>
</dbReference>
<comment type="caution">
    <text evidence="9">Lacks conserved residue(s) required for the propagation of feature annotation.</text>
</comment>
<feature type="binding site" evidence="9">
    <location>
        <begin position="12"/>
        <end position="14"/>
    </location>
    <ligand>
        <name>substrate</name>
    </ligand>
</feature>
<keyword evidence="8 9" id="KW-0119">Carbohydrate metabolism</keyword>
<feature type="active site" description="Proton acceptor" evidence="9">
    <location>
        <position position="247"/>
    </location>
</feature>
<comment type="cofactor">
    <cofactor evidence="9">
        <name>Mg(2+)</name>
        <dbReference type="ChEBI" id="CHEBI:18420"/>
    </cofactor>
    <text evidence="9">Requires a divalent cation, most likely magnesium in vivo, as an electrophilic catalyst to aid phosphoryl group transfer. It is the chelate of the metal and the nucleotide that is the actual substrate.</text>
</comment>
<dbReference type="EC" id="2.7.1.15" evidence="9"/>
<feature type="binding site" evidence="9">
    <location>
        <position position="247"/>
    </location>
    <ligand>
        <name>substrate</name>
    </ligand>
</feature>
<dbReference type="Gene3D" id="3.40.1190.20">
    <property type="match status" value="1"/>
</dbReference>
<feature type="binding site" evidence="9">
    <location>
        <position position="243"/>
    </location>
    <ligand>
        <name>K(+)</name>
        <dbReference type="ChEBI" id="CHEBI:29103"/>
    </ligand>
</feature>
<comment type="subunit">
    <text evidence="9">Homodimer.</text>
</comment>
<reference evidence="11" key="1">
    <citation type="submission" date="2020-05" db="EMBL/GenBank/DDBJ databases">
        <title>Mycena genomes resolve the evolution of fungal bioluminescence.</title>
        <authorList>
            <person name="Tsai I.J."/>
        </authorList>
    </citation>
    <scope>NUCLEOTIDE SEQUENCE</scope>
    <source>
        <strain evidence="11">CCC161011</strain>
    </source>
</reference>
<dbReference type="SUPFAM" id="SSF53613">
    <property type="entry name" value="Ribokinase-like"/>
    <property type="match status" value="1"/>
</dbReference>
<dbReference type="Pfam" id="PF00294">
    <property type="entry name" value="PfkB"/>
    <property type="match status" value="1"/>
</dbReference>
<evidence type="ECO:0000313" key="12">
    <source>
        <dbReference type="Proteomes" id="UP000620124"/>
    </source>
</evidence>
<keyword evidence="2 9" id="KW-0479">Metal-binding</keyword>
<dbReference type="AlphaFoldDB" id="A0A8H7DEH3"/>
<evidence type="ECO:0000256" key="2">
    <source>
        <dbReference type="ARBA" id="ARBA00022723"/>
    </source>
</evidence>
<keyword evidence="5 9" id="KW-0067">ATP-binding</keyword>
<feature type="binding site" evidence="9">
    <location>
        <position position="221"/>
    </location>
    <ligand>
        <name>ATP</name>
        <dbReference type="ChEBI" id="CHEBI:30616"/>
    </ligand>
</feature>
<evidence type="ECO:0000256" key="4">
    <source>
        <dbReference type="ARBA" id="ARBA00022777"/>
    </source>
</evidence>
<feature type="binding site" evidence="9">
    <location>
        <position position="286"/>
    </location>
    <ligand>
        <name>K(+)</name>
        <dbReference type="ChEBI" id="CHEBI:29103"/>
    </ligand>
</feature>
<comment type="pathway">
    <text evidence="9">Carbohydrate metabolism; D-ribose degradation; D-ribose 5-phosphate from beta-D-ribopyranose: step 2/2.</text>
</comment>
<dbReference type="GO" id="GO:0005524">
    <property type="term" value="F:ATP binding"/>
    <property type="evidence" value="ECO:0007669"/>
    <property type="project" value="UniProtKB-UniRule"/>
</dbReference>
<feature type="binding site" evidence="9">
    <location>
        <position position="180"/>
    </location>
    <ligand>
        <name>ATP</name>
        <dbReference type="ChEBI" id="CHEBI:30616"/>
    </ligand>
</feature>
<keyword evidence="12" id="KW-1185">Reference proteome</keyword>
<feature type="binding site" evidence="9">
    <location>
        <position position="283"/>
    </location>
    <ligand>
        <name>K(+)</name>
        <dbReference type="ChEBI" id="CHEBI:29103"/>
    </ligand>
</feature>
<dbReference type="InterPro" id="IPR011611">
    <property type="entry name" value="PfkB_dom"/>
</dbReference>
<dbReference type="InterPro" id="IPR029056">
    <property type="entry name" value="Ribokinase-like"/>
</dbReference>
<evidence type="ECO:0000256" key="5">
    <source>
        <dbReference type="ARBA" id="ARBA00022840"/>
    </source>
</evidence>
<dbReference type="GO" id="GO:0005737">
    <property type="term" value="C:cytoplasm"/>
    <property type="evidence" value="ECO:0007669"/>
    <property type="project" value="UniProtKB-SubCell"/>
</dbReference>
<dbReference type="Proteomes" id="UP000620124">
    <property type="component" value="Unassembled WGS sequence"/>
</dbReference>
<name>A0A8H7DEH3_9AGAR</name>
<keyword evidence="1 9" id="KW-0808">Transferase</keyword>
<evidence type="ECO:0000256" key="8">
    <source>
        <dbReference type="ARBA" id="ARBA00023277"/>
    </source>
</evidence>
<keyword evidence="7 9" id="KW-0630">Potassium</keyword>
<comment type="function">
    <text evidence="9">Catalyzes the phosphorylation of ribose at O-5 in a reaction requiring ATP and magnesium. The resulting D-ribose-5-phosphate can then be used either for sythesis of nucleotides, histidine, and tryptophan, or as a component of the pentose phosphate pathway.</text>
</comment>
<protein>
    <recommendedName>
        <fullName evidence="9">Ribokinase</fullName>
        <shortName evidence="9">RK</shortName>
        <ecNumber evidence="9">2.7.1.15</ecNumber>
    </recommendedName>
</protein>
<dbReference type="PANTHER" id="PTHR10584">
    <property type="entry name" value="SUGAR KINASE"/>
    <property type="match status" value="1"/>
</dbReference>
<dbReference type="HAMAP" id="MF_01987">
    <property type="entry name" value="Ribokinase"/>
    <property type="match status" value="1"/>
</dbReference>
<proteinExistence type="inferred from homology"/>
<evidence type="ECO:0000256" key="7">
    <source>
        <dbReference type="ARBA" id="ARBA00022958"/>
    </source>
</evidence>
<dbReference type="EMBL" id="JACAZI010000002">
    <property type="protein sequence ID" value="KAF7369193.1"/>
    <property type="molecule type" value="Genomic_DNA"/>
</dbReference>
<dbReference type="GO" id="GO:0004747">
    <property type="term" value="F:ribokinase activity"/>
    <property type="evidence" value="ECO:0007669"/>
    <property type="project" value="UniProtKB-UniRule"/>
</dbReference>
<comment type="catalytic activity">
    <reaction evidence="9">
        <text>D-ribose + ATP = D-ribose 5-phosphate + ADP + H(+)</text>
        <dbReference type="Rhea" id="RHEA:13697"/>
        <dbReference type="ChEBI" id="CHEBI:15378"/>
        <dbReference type="ChEBI" id="CHEBI:30616"/>
        <dbReference type="ChEBI" id="CHEBI:47013"/>
        <dbReference type="ChEBI" id="CHEBI:78346"/>
        <dbReference type="ChEBI" id="CHEBI:456216"/>
        <dbReference type="EC" id="2.7.1.15"/>
    </reaction>
</comment>